<dbReference type="InterPro" id="IPR036922">
    <property type="entry name" value="Rieske_2Fe-2S_sf"/>
</dbReference>
<feature type="region of interest" description="Disordered" evidence="13">
    <location>
        <begin position="521"/>
        <end position="543"/>
    </location>
</feature>
<reference evidence="15" key="1">
    <citation type="submission" date="2023-10" db="EMBL/GenBank/DDBJ databases">
        <authorList>
            <person name="Chen Y."/>
            <person name="Shah S."/>
            <person name="Dougan E. K."/>
            <person name="Thang M."/>
            <person name="Chan C."/>
        </authorList>
    </citation>
    <scope>NUCLEOTIDE SEQUENCE [LARGE SCALE GENOMIC DNA]</scope>
</reference>
<dbReference type="SUPFAM" id="SSF50022">
    <property type="entry name" value="ISP domain"/>
    <property type="match status" value="1"/>
</dbReference>
<comment type="function">
    <text evidence="2">Catalyzes the first step of the osmoprotectant glycine betaine synthesis.</text>
</comment>
<comment type="catalytic activity">
    <reaction evidence="12">
        <text>choline + 2 reduced [2Fe-2S]-[ferredoxin] + O2 + 2 H(+) = betaine aldehyde hydrate + 2 oxidized [2Fe-2S]-[ferredoxin] + H2O</text>
        <dbReference type="Rhea" id="RHEA:17769"/>
        <dbReference type="Rhea" id="RHEA-COMP:10000"/>
        <dbReference type="Rhea" id="RHEA-COMP:10001"/>
        <dbReference type="ChEBI" id="CHEBI:15354"/>
        <dbReference type="ChEBI" id="CHEBI:15377"/>
        <dbReference type="ChEBI" id="CHEBI:15378"/>
        <dbReference type="ChEBI" id="CHEBI:15379"/>
        <dbReference type="ChEBI" id="CHEBI:15870"/>
        <dbReference type="ChEBI" id="CHEBI:33737"/>
        <dbReference type="ChEBI" id="CHEBI:33738"/>
        <dbReference type="EC" id="1.14.15.7"/>
    </reaction>
</comment>
<evidence type="ECO:0000256" key="12">
    <source>
        <dbReference type="ARBA" id="ARBA00049097"/>
    </source>
</evidence>
<evidence type="ECO:0000256" key="6">
    <source>
        <dbReference type="ARBA" id="ARBA00014931"/>
    </source>
</evidence>
<evidence type="ECO:0000256" key="8">
    <source>
        <dbReference type="ARBA" id="ARBA00022723"/>
    </source>
</evidence>
<name>A0ABN9QUU3_9DINO</name>
<keyword evidence="9" id="KW-0560">Oxidoreductase</keyword>
<dbReference type="PROSITE" id="PS51296">
    <property type="entry name" value="RIESKE"/>
    <property type="match status" value="1"/>
</dbReference>
<dbReference type="CDD" id="cd03469">
    <property type="entry name" value="Rieske_RO_Alpha_N"/>
    <property type="match status" value="1"/>
</dbReference>
<evidence type="ECO:0000259" key="14">
    <source>
        <dbReference type="PROSITE" id="PS51296"/>
    </source>
</evidence>
<evidence type="ECO:0000313" key="16">
    <source>
        <dbReference type="Proteomes" id="UP001189429"/>
    </source>
</evidence>
<keyword evidence="11" id="KW-0411">Iron-sulfur</keyword>
<feature type="domain" description="Rieske" evidence="14">
    <location>
        <begin position="220"/>
        <end position="326"/>
    </location>
</feature>
<comment type="similarity">
    <text evidence="4">Belongs to the choline monooxygenase family.</text>
</comment>
<dbReference type="EMBL" id="CAUYUJ010004291">
    <property type="protein sequence ID" value="CAK0808974.1"/>
    <property type="molecule type" value="Genomic_DNA"/>
</dbReference>
<dbReference type="Gene3D" id="2.102.10.10">
    <property type="entry name" value="Rieske [2Fe-2S] iron-sulphur domain"/>
    <property type="match status" value="1"/>
</dbReference>
<dbReference type="InterPro" id="IPR017941">
    <property type="entry name" value="Rieske_2Fe-2S"/>
</dbReference>
<evidence type="ECO:0000256" key="7">
    <source>
        <dbReference type="ARBA" id="ARBA00022714"/>
    </source>
</evidence>
<evidence type="ECO:0000256" key="1">
    <source>
        <dbReference type="ARBA" id="ARBA00001962"/>
    </source>
</evidence>
<evidence type="ECO:0000256" key="11">
    <source>
        <dbReference type="ARBA" id="ARBA00023014"/>
    </source>
</evidence>
<dbReference type="EC" id="1.14.15.7" evidence="5"/>
<dbReference type="PANTHER" id="PTHR43756:SF5">
    <property type="entry name" value="CHOLINE MONOOXYGENASE, CHLOROPLASTIC"/>
    <property type="match status" value="1"/>
</dbReference>
<keyword evidence="16" id="KW-1185">Reference proteome</keyword>
<dbReference type="InterPro" id="IPR001663">
    <property type="entry name" value="Rng_hydr_dOase-A"/>
</dbReference>
<dbReference type="Pfam" id="PF00848">
    <property type="entry name" value="Ring_hydroxyl_A"/>
    <property type="match status" value="1"/>
</dbReference>
<dbReference type="InterPro" id="IPR015879">
    <property type="entry name" value="Ring_hydroxy_dOase_asu_C_dom"/>
</dbReference>
<organism evidence="15 16">
    <name type="scientific">Prorocentrum cordatum</name>
    <dbReference type="NCBI Taxonomy" id="2364126"/>
    <lineage>
        <taxon>Eukaryota</taxon>
        <taxon>Sar</taxon>
        <taxon>Alveolata</taxon>
        <taxon>Dinophyceae</taxon>
        <taxon>Prorocentrales</taxon>
        <taxon>Prorocentraceae</taxon>
        <taxon>Prorocentrum</taxon>
    </lineage>
</organism>
<dbReference type="Proteomes" id="UP001189429">
    <property type="component" value="Unassembled WGS sequence"/>
</dbReference>
<evidence type="ECO:0000256" key="10">
    <source>
        <dbReference type="ARBA" id="ARBA00023004"/>
    </source>
</evidence>
<evidence type="ECO:0000256" key="3">
    <source>
        <dbReference type="ARBA" id="ARBA00004866"/>
    </source>
</evidence>
<proteinExistence type="inferred from homology"/>
<keyword evidence="8" id="KW-0479">Metal-binding</keyword>
<evidence type="ECO:0000256" key="5">
    <source>
        <dbReference type="ARBA" id="ARBA00012763"/>
    </source>
</evidence>
<keyword evidence="7" id="KW-0001">2Fe-2S</keyword>
<dbReference type="Pfam" id="PF00355">
    <property type="entry name" value="Rieske"/>
    <property type="match status" value="1"/>
</dbReference>
<dbReference type="Gene3D" id="3.90.380.10">
    <property type="entry name" value="Naphthalene 1,2-dioxygenase Alpha Subunit, Chain A, domain 1"/>
    <property type="match status" value="1"/>
</dbReference>
<evidence type="ECO:0000256" key="2">
    <source>
        <dbReference type="ARBA" id="ARBA00002149"/>
    </source>
</evidence>
<comment type="caution">
    <text evidence="15">The sequence shown here is derived from an EMBL/GenBank/DDBJ whole genome shotgun (WGS) entry which is preliminary data.</text>
</comment>
<sequence>MRAPLAARSLFGQPGEGPGAQRLGAPAALAKATGANLEMKAALDDATTGRKGKVAKLREDRGTFRRVAAWAPDMPCAEKDAGGGGKTDALFGEPGAGAPCQPVEFDCVFDGGKIDVNTSEDPARWRKELAAAPLPAACLHFIGMIAGPIVIVIVASEDSSVFEPGYNHASKSSATKDMGGPGVVSYIQTFALDAKCLHPAFYTDEAYAAAERERIFGTQWFAAAHVQELSSPGDVKLVFVQMPMVFPRKTNKIHALYNTCRHRGARVCSSSQKKCKQLVCPYHWWAYRLDGTLKATPPAHTPKERKENLGLLPVPGVGVFAGVVFLNQAPNPPPLLDTLGDLPEKLSNYDLGDMGLHRAIDYDIKGNWKLIAENFVDFYHISKVEDHMSYQGRGQYVGLCTAPLTDCGGPGDSHLFNHFPRLRKAESSAGLFSESRKQPWRALPELRADSLDRRWAWRARGGAGGATRGGPQGRSKTAAGSSASACACGCLFFGVLSGVSQHQLGHLPALRLQPDLLPWRGGRRDEGAADPPHGAQRQEGGGHANQYAQKCEDLWRFVRHVNEEDIGAIENLQRGLVQAGRADVLGEFLPEFDWPVHRFQNIMVLSGLRGDQLNERNIPCQSTAARLPSRCRPARPDAEAALVMGRASPSPLFVPRSLRGLLMFVSRFGSRPPQRDIFAHLC</sequence>
<accession>A0ABN9QUU3</accession>
<evidence type="ECO:0000313" key="15">
    <source>
        <dbReference type="EMBL" id="CAK0808974.1"/>
    </source>
</evidence>
<comment type="cofactor">
    <cofactor evidence="1">
        <name>Fe cation</name>
        <dbReference type="ChEBI" id="CHEBI:24875"/>
    </cofactor>
</comment>
<evidence type="ECO:0000256" key="9">
    <source>
        <dbReference type="ARBA" id="ARBA00023002"/>
    </source>
</evidence>
<protein>
    <recommendedName>
        <fullName evidence="6">Choline monooxygenase, chloroplastic</fullName>
        <ecNumber evidence="5">1.14.15.7</ecNumber>
    </recommendedName>
</protein>
<comment type="pathway">
    <text evidence="3">Amine and polyamine biosynthesis; betaine biosynthesis via choline pathway; betaine aldehyde from choline (monooxygenase route): step 1/1.</text>
</comment>
<dbReference type="SUPFAM" id="SSF55961">
    <property type="entry name" value="Bet v1-like"/>
    <property type="match status" value="1"/>
</dbReference>
<dbReference type="PANTHER" id="PTHR43756">
    <property type="entry name" value="CHOLINE MONOOXYGENASE, CHLOROPLASTIC"/>
    <property type="match status" value="1"/>
</dbReference>
<evidence type="ECO:0000256" key="13">
    <source>
        <dbReference type="SAM" id="MobiDB-lite"/>
    </source>
</evidence>
<keyword evidence="10" id="KW-0408">Iron</keyword>
<gene>
    <name evidence="15" type="ORF">PCOR1329_LOCUS14371</name>
</gene>
<evidence type="ECO:0000256" key="4">
    <source>
        <dbReference type="ARBA" id="ARBA00010848"/>
    </source>
</evidence>
<dbReference type="PRINTS" id="PR00090">
    <property type="entry name" value="RNGDIOXGNASE"/>
</dbReference>